<dbReference type="AlphaFoldDB" id="A0A5M5RVW0"/>
<organism evidence="1 2">
    <name type="scientific">Bacteroides fragilis</name>
    <dbReference type="NCBI Taxonomy" id="817"/>
    <lineage>
        <taxon>Bacteria</taxon>
        <taxon>Pseudomonadati</taxon>
        <taxon>Bacteroidota</taxon>
        <taxon>Bacteroidia</taxon>
        <taxon>Bacteroidales</taxon>
        <taxon>Bacteroidaceae</taxon>
        <taxon>Bacteroides</taxon>
    </lineage>
</organism>
<dbReference type="Pfam" id="PF07592">
    <property type="entry name" value="DDE_Tnp_ISAZ013"/>
    <property type="match status" value="1"/>
</dbReference>
<proteinExistence type="predicted"/>
<reference evidence="1 2" key="1">
    <citation type="journal article" date="2019" name="Nat. Med.">
        <title>A library of human gut bacterial isolates paired with longitudinal multiomics data enables mechanistic microbiome research.</title>
        <authorList>
            <person name="Poyet M."/>
            <person name="Groussin M."/>
            <person name="Gibbons S.M."/>
            <person name="Avila-Pacheco J."/>
            <person name="Jiang X."/>
            <person name="Kearney S.M."/>
            <person name="Perrotta A.R."/>
            <person name="Berdy B."/>
            <person name="Zhao S."/>
            <person name="Lieberman T.D."/>
            <person name="Swanson P.K."/>
            <person name="Smith M."/>
            <person name="Roesemann S."/>
            <person name="Alexander J.E."/>
            <person name="Rich S.A."/>
            <person name="Livny J."/>
            <person name="Vlamakis H."/>
            <person name="Clish C."/>
            <person name="Bullock K."/>
            <person name="Deik A."/>
            <person name="Scott J."/>
            <person name="Pierce K.A."/>
            <person name="Xavier R.J."/>
            <person name="Alm E.J."/>
        </authorList>
    </citation>
    <scope>NUCLEOTIDE SEQUENCE [LARGE SCALE GENOMIC DNA]</scope>
    <source>
        <strain evidence="1 2">BIOML-A46</strain>
    </source>
</reference>
<evidence type="ECO:0000313" key="1">
    <source>
        <dbReference type="EMBL" id="KAA4995675.1"/>
    </source>
</evidence>
<dbReference type="Proteomes" id="UP000460666">
    <property type="component" value="Unassembled WGS sequence"/>
</dbReference>
<comment type="caution">
    <text evidence="1">The sequence shown here is derived from an EMBL/GenBank/DDBJ whole genome shotgun (WGS) entry which is preliminary data.</text>
</comment>
<dbReference type="EMBL" id="VWCJ01000009">
    <property type="protein sequence ID" value="KAA4995675.1"/>
    <property type="molecule type" value="Genomic_DNA"/>
</dbReference>
<name>A0A5M5RVW0_BACFG</name>
<protein>
    <submittedName>
        <fullName evidence="1">Uncharacterized protein</fullName>
    </submittedName>
</protein>
<gene>
    <name evidence="1" type="ORF">F2Z89_14315</name>
</gene>
<sequence>MLVIIWDDGGSNSSSHCVVKRELMEFADKLKMNFWVIYYPPYCS</sequence>
<accession>A0A5M5RVW0</accession>
<dbReference type="RefSeq" id="WP_080767423.1">
    <property type="nucleotide sequence ID" value="NZ_BAABYZ010000002.1"/>
</dbReference>
<evidence type="ECO:0000313" key="2">
    <source>
        <dbReference type="Proteomes" id="UP000460666"/>
    </source>
</evidence>
<dbReference type="InterPro" id="IPR011518">
    <property type="entry name" value="Transposase_36"/>
</dbReference>